<dbReference type="EMBL" id="VSSQ01041406">
    <property type="protein sequence ID" value="MPM94824.1"/>
    <property type="molecule type" value="Genomic_DNA"/>
</dbReference>
<protein>
    <submittedName>
        <fullName evidence="2">Uncharacterized protein</fullName>
    </submittedName>
</protein>
<reference evidence="2" key="1">
    <citation type="submission" date="2019-08" db="EMBL/GenBank/DDBJ databases">
        <authorList>
            <person name="Kucharzyk K."/>
            <person name="Murdoch R.W."/>
            <person name="Higgins S."/>
            <person name="Loffler F."/>
        </authorList>
    </citation>
    <scope>NUCLEOTIDE SEQUENCE</scope>
</reference>
<evidence type="ECO:0000313" key="2">
    <source>
        <dbReference type="EMBL" id="MPM94824.1"/>
    </source>
</evidence>
<evidence type="ECO:0000256" key="1">
    <source>
        <dbReference type="SAM" id="Phobius"/>
    </source>
</evidence>
<feature type="transmembrane region" description="Helical" evidence="1">
    <location>
        <begin position="73"/>
        <end position="94"/>
    </location>
</feature>
<keyword evidence="1" id="KW-1133">Transmembrane helix</keyword>
<keyword evidence="1" id="KW-0812">Transmembrane</keyword>
<accession>A0A645DZ67</accession>
<proteinExistence type="predicted"/>
<sequence length="162" mass="18214">MYLNFVPLITVSTIEYFVPAPLLILTLLAVTSTVFEVEVEVESLFNFEYLLLTYLVLPLYLTLYHPLLHVDIYSSFVPFLTVPAIEYFVLDPVLTLRASHVTSTTLLLLTLLASTFSFIAIVGIILVANIPTAIPLEIVFVFLLKIIFHTSPQSVTFFVTLL</sequence>
<feature type="transmembrane region" description="Helical" evidence="1">
    <location>
        <begin position="49"/>
        <end position="67"/>
    </location>
</feature>
<comment type="caution">
    <text evidence="2">The sequence shown here is derived from an EMBL/GenBank/DDBJ whole genome shotgun (WGS) entry which is preliminary data.</text>
</comment>
<feature type="transmembrane region" description="Helical" evidence="1">
    <location>
        <begin position="106"/>
        <end position="126"/>
    </location>
</feature>
<gene>
    <name evidence="2" type="ORF">SDC9_141972</name>
</gene>
<dbReference type="AlphaFoldDB" id="A0A645DZ67"/>
<feature type="transmembrane region" description="Helical" evidence="1">
    <location>
        <begin position="16"/>
        <end position="37"/>
    </location>
</feature>
<name>A0A645DZ67_9ZZZZ</name>
<organism evidence="2">
    <name type="scientific">bioreactor metagenome</name>
    <dbReference type="NCBI Taxonomy" id="1076179"/>
    <lineage>
        <taxon>unclassified sequences</taxon>
        <taxon>metagenomes</taxon>
        <taxon>ecological metagenomes</taxon>
    </lineage>
</organism>
<keyword evidence="1" id="KW-0472">Membrane</keyword>
<feature type="transmembrane region" description="Helical" evidence="1">
    <location>
        <begin position="138"/>
        <end position="161"/>
    </location>
</feature>